<dbReference type="Gene3D" id="3.40.50.720">
    <property type="entry name" value="NAD(P)-binding Rossmann-like Domain"/>
    <property type="match status" value="1"/>
</dbReference>
<evidence type="ECO:0000313" key="5">
    <source>
        <dbReference type="EMBL" id="MPV86399.1"/>
    </source>
</evidence>
<dbReference type="PROSITE" id="PS00061">
    <property type="entry name" value="ADH_SHORT"/>
    <property type="match status" value="1"/>
</dbReference>
<evidence type="ECO:0000313" key="6">
    <source>
        <dbReference type="Proteomes" id="UP000471298"/>
    </source>
</evidence>
<dbReference type="InterPro" id="IPR020904">
    <property type="entry name" value="Sc_DH/Rdtase_CS"/>
</dbReference>
<dbReference type="PANTHER" id="PTHR43976">
    <property type="entry name" value="SHORT CHAIN DEHYDROGENASE"/>
    <property type="match status" value="1"/>
</dbReference>
<dbReference type="InParanoid" id="A0A6N7EYD8"/>
<dbReference type="CDD" id="cd05374">
    <property type="entry name" value="17beta-HSD-like_SDR_c"/>
    <property type="match status" value="1"/>
</dbReference>
<accession>A0A6N7EYD8</accession>
<dbReference type="SUPFAM" id="SSF51735">
    <property type="entry name" value="NAD(P)-binding Rossmann-fold domains"/>
    <property type="match status" value="1"/>
</dbReference>
<feature type="compositionally biased region" description="Low complexity" evidence="4">
    <location>
        <begin position="349"/>
        <end position="359"/>
    </location>
</feature>
<dbReference type="PRINTS" id="PR00080">
    <property type="entry name" value="SDRFAMILY"/>
</dbReference>
<dbReference type="Pfam" id="PF00106">
    <property type="entry name" value="adh_short"/>
    <property type="match status" value="1"/>
</dbReference>
<feature type="region of interest" description="Disordered" evidence="4">
    <location>
        <begin position="300"/>
        <end position="396"/>
    </location>
</feature>
<comment type="caution">
    <text evidence="5">The sequence shown here is derived from an EMBL/GenBank/DDBJ whole genome shotgun (WGS) entry which is preliminary data.</text>
</comment>
<feature type="compositionally biased region" description="Basic and acidic residues" evidence="4">
    <location>
        <begin position="300"/>
        <end position="328"/>
    </location>
</feature>
<dbReference type="GO" id="GO:0016491">
    <property type="term" value="F:oxidoreductase activity"/>
    <property type="evidence" value="ECO:0007669"/>
    <property type="project" value="UniProtKB-KW"/>
</dbReference>
<reference evidence="5 6" key="1">
    <citation type="submission" date="2019-10" db="EMBL/GenBank/DDBJ databases">
        <title>Cardiobacteriales fam. a chemoheterotrophic member of the order Cardiobacteriales, and proposal of Cardiobacteriales fam. nov.</title>
        <authorList>
            <person name="Wang C."/>
        </authorList>
    </citation>
    <scope>NUCLEOTIDE SEQUENCE [LARGE SCALE GENOMIC DNA]</scope>
    <source>
        <strain evidence="5 6">ML27</strain>
    </source>
</reference>
<dbReference type="InterPro" id="IPR036291">
    <property type="entry name" value="NAD(P)-bd_dom_sf"/>
</dbReference>
<dbReference type="FunCoup" id="A0A6N7EYD8">
    <property type="interactions" value="295"/>
</dbReference>
<dbReference type="EMBL" id="WHNW01000007">
    <property type="protein sequence ID" value="MPV86399.1"/>
    <property type="molecule type" value="Genomic_DNA"/>
</dbReference>
<dbReference type="InterPro" id="IPR051911">
    <property type="entry name" value="SDR_oxidoreductase"/>
</dbReference>
<sequence>MTTSTLTCSRSLSEKALPPQTLNRLRILITGCSSGIGYHCAKRLHEQGHIVVAACRQYTDVKRLQDEGLLAVQLDLDDSGSIVEGIRDCLAITHNILDVLINNGAYGQPGAVEDLTRATLEKQFSTNVFGTHELTSKLLKTLLASDCPRIIQISSVLGLVSLKYRGAYVASKYALEGLTDTMRLELADTAVKIVLVEPGPITSRFRENAQKAFVENVDTTRSRHVDAYKRAMRRFDSTTKQPFTLSEEAVYQVVIRAIQHPNPKPRYYVTKATYLLGYAKRILSTRLLDCLLCKISDDENKHSRQTDAKGDEKSEIHETTHQATHEADGNNQASNQANNQRDPDDLNDLNDSNDLNELNGANNSDGLDGSDDYENTDNHRSADNAKTTKTGKTDKK</sequence>
<dbReference type="AlphaFoldDB" id="A0A6N7EYD8"/>
<dbReference type="PANTHER" id="PTHR43976:SF16">
    <property type="entry name" value="SHORT-CHAIN DEHYDROGENASE_REDUCTASE FAMILY PROTEIN"/>
    <property type="match status" value="1"/>
</dbReference>
<gene>
    <name evidence="5" type="ORF">GCU85_06605</name>
</gene>
<protein>
    <submittedName>
        <fullName evidence="5">SDR family NAD(P)-dependent oxidoreductase</fullName>
    </submittedName>
</protein>
<evidence type="ECO:0000256" key="1">
    <source>
        <dbReference type="ARBA" id="ARBA00006484"/>
    </source>
</evidence>
<feature type="compositionally biased region" description="Low complexity" evidence="4">
    <location>
        <begin position="330"/>
        <end position="340"/>
    </location>
</feature>
<proteinExistence type="inferred from homology"/>
<dbReference type="Proteomes" id="UP000471298">
    <property type="component" value="Unassembled WGS sequence"/>
</dbReference>
<organism evidence="5 6">
    <name type="scientific">Ostreibacterium oceani</name>
    <dbReference type="NCBI Taxonomy" id="2654998"/>
    <lineage>
        <taxon>Bacteria</taxon>
        <taxon>Pseudomonadati</taxon>
        <taxon>Pseudomonadota</taxon>
        <taxon>Gammaproteobacteria</taxon>
        <taxon>Cardiobacteriales</taxon>
        <taxon>Ostreibacteriaceae</taxon>
        <taxon>Ostreibacterium</taxon>
    </lineage>
</organism>
<evidence type="ECO:0000256" key="3">
    <source>
        <dbReference type="RuleBase" id="RU000363"/>
    </source>
</evidence>
<keyword evidence="2" id="KW-0560">Oxidoreductase</keyword>
<keyword evidence="6" id="KW-1185">Reference proteome</keyword>
<dbReference type="InterPro" id="IPR002347">
    <property type="entry name" value="SDR_fam"/>
</dbReference>
<comment type="similarity">
    <text evidence="1 3">Belongs to the short-chain dehydrogenases/reductases (SDR) family.</text>
</comment>
<name>A0A6N7EYD8_9GAMM</name>
<evidence type="ECO:0000256" key="2">
    <source>
        <dbReference type="ARBA" id="ARBA00023002"/>
    </source>
</evidence>
<evidence type="ECO:0000256" key="4">
    <source>
        <dbReference type="SAM" id="MobiDB-lite"/>
    </source>
</evidence>
<dbReference type="PRINTS" id="PR00081">
    <property type="entry name" value="GDHRDH"/>
</dbReference>